<sequence length="185" mass="19650">MDNQVKHPRRDAQANRERILDVARSQFEAHGLAASMDKIAKEAGVGPGTLYRHFPNREALFGAILEGCAPNVATEGNALAQSADAAAALTQWLLIIAQWSTSFEGATTPMLEAITTNTGPLAATCSDLLTTLEVLLHNAQQAGVARPEVSARDLYAATLGLAWAADADSPIETLIDLLSTGWRQS</sequence>
<keyword evidence="2 4" id="KW-0238">DNA-binding</keyword>
<dbReference type="PRINTS" id="PR00455">
    <property type="entry name" value="HTHTETR"/>
</dbReference>
<dbReference type="InterPro" id="IPR050109">
    <property type="entry name" value="HTH-type_TetR-like_transc_reg"/>
</dbReference>
<dbReference type="Pfam" id="PF00440">
    <property type="entry name" value="TetR_N"/>
    <property type="match status" value="1"/>
</dbReference>
<dbReference type="Proteomes" id="UP000594681">
    <property type="component" value="Chromosome"/>
</dbReference>
<evidence type="ECO:0000256" key="3">
    <source>
        <dbReference type="ARBA" id="ARBA00023163"/>
    </source>
</evidence>
<feature type="DNA-binding region" description="H-T-H motif" evidence="4">
    <location>
        <begin position="35"/>
        <end position="54"/>
    </location>
</feature>
<keyword evidence="7" id="KW-1185">Reference proteome</keyword>
<keyword evidence="3" id="KW-0804">Transcription</keyword>
<accession>A0A7T0PB36</accession>
<dbReference type="PROSITE" id="PS50977">
    <property type="entry name" value="HTH_TETR_2"/>
    <property type="match status" value="1"/>
</dbReference>
<evidence type="ECO:0000256" key="4">
    <source>
        <dbReference type="PROSITE-ProRule" id="PRU00335"/>
    </source>
</evidence>
<evidence type="ECO:0000313" key="7">
    <source>
        <dbReference type="Proteomes" id="UP000594681"/>
    </source>
</evidence>
<proteinExistence type="predicted"/>
<dbReference type="InterPro" id="IPR009057">
    <property type="entry name" value="Homeodomain-like_sf"/>
</dbReference>
<dbReference type="Pfam" id="PF21597">
    <property type="entry name" value="TetR_C_43"/>
    <property type="match status" value="1"/>
</dbReference>
<dbReference type="SUPFAM" id="SSF46689">
    <property type="entry name" value="Homeodomain-like"/>
    <property type="match status" value="1"/>
</dbReference>
<keyword evidence="1" id="KW-0805">Transcription regulation</keyword>
<dbReference type="RefSeq" id="WP_165011242.1">
    <property type="nucleotide sequence ID" value="NZ_CP064954.1"/>
</dbReference>
<evidence type="ECO:0000256" key="1">
    <source>
        <dbReference type="ARBA" id="ARBA00023015"/>
    </source>
</evidence>
<reference evidence="6 7" key="1">
    <citation type="submission" date="2020-11" db="EMBL/GenBank/DDBJ databases">
        <title>Corynebacterium sp. ZJ-599.</title>
        <authorList>
            <person name="Zhou J."/>
        </authorList>
    </citation>
    <scope>NUCLEOTIDE SEQUENCE [LARGE SCALE GENOMIC DNA]</scope>
    <source>
        <strain evidence="6 7">ZJ-599</strain>
    </source>
</reference>
<dbReference type="InterPro" id="IPR036271">
    <property type="entry name" value="Tet_transcr_reg_TetR-rel_C_sf"/>
</dbReference>
<dbReference type="KEGG" id="cliz:G7Y31_03295"/>
<dbReference type="GO" id="GO:0000976">
    <property type="term" value="F:transcription cis-regulatory region binding"/>
    <property type="evidence" value="ECO:0007669"/>
    <property type="project" value="TreeGrafter"/>
</dbReference>
<dbReference type="AlphaFoldDB" id="A0A7T0PB36"/>
<dbReference type="PANTHER" id="PTHR30055">
    <property type="entry name" value="HTH-TYPE TRANSCRIPTIONAL REGULATOR RUTR"/>
    <property type="match status" value="1"/>
</dbReference>
<organism evidence="6 7">
    <name type="scientific">Corynebacterium lizhenjunii</name>
    <dbReference type="NCBI Taxonomy" id="2709394"/>
    <lineage>
        <taxon>Bacteria</taxon>
        <taxon>Bacillati</taxon>
        <taxon>Actinomycetota</taxon>
        <taxon>Actinomycetes</taxon>
        <taxon>Mycobacteriales</taxon>
        <taxon>Corynebacteriaceae</taxon>
        <taxon>Corynebacterium</taxon>
    </lineage>
</organism>
<name>A0A7T0PB36_9CORY</name>
<feature type="domain" description="HTH tetR-type" evidence="5">
    <location>
        <begin position="13"/>
        <end position="72"/>
    </location>
</feature>
<dbReference type="InterPro" id="IPR001647">
    <property type="entry name" value="HTH_TetR"/>
</dbReference>
<evidence type="ECO:0000259" key="5">
    <source>
        <dbReference type="PROSITE" id="PS50977"/>
    </source>
</evidence>
<dbReference type="PANTHER" id="PTHR30055:SF234">
    <property type="entry name" value="HTH-TYPE TRANSCRIPTIONAL REGULATOR BETI"/>
    <property type="match status" value="1"/>
</dbReference>
<dbReference type="GO" id="GO:0003700">
    <property type="term" value="F:DNA-binding transcription factor activity"/>
    <property type="evidence" value="ECO:0007669"/>
    <property type="project" value="TreeGrafter"/>
</dbReference>
<dbReference type="SUPFAM" id="SSF48498">
    <property type="entry name" value="Tetracyclin repressor-like, C-terminal domain"/>
    <property type="match status" value="1"/>
</dbReference>
<dbReference type="Gene3D" id="1.10.357.10">
    <property type="entry name" value="Tetracycline Repressor, domain 2"/>
    <property type="match status" value="1"/>
</dbReference>
<dbReference type="EMBL" id="CP064954">
    <property type="protein sequence ID" value="QPK79741.1"/>
    <property type="molecule type" value="Genomic_DNA"/>
</dbReference>
<evidence type="ECO:0000256" key="2">
    <source>
        <dbReference type="ARBA" id="ARBA00023125"/>
    </source>
</evidence>
<protein>
    <submittedName>
        <fullName evidence="6">TetR/AcrR family transcriptional regulator</fullName>
    </submittedName>
</protein>
<gene>
    <name evidence="6" type="ORF">G7Y31_03295</name>
</gene>
<evidence type="ECO:0000313" key="6">
    <source>
        <dbReference type="EMBL" id="QPK79741.1"/>
    </source>
</evidence>
<dbReference type="InterPro" id="IPR049445">
    <property type="entry name" value="TetR_SbtR-like_C"/>
</dbReference>